<keyword evidence="1" id="KW-0749">Sporulation</keyword>
<proteinExistence type="predicted"/>
<reference evidence="2 3" key="1">
    <citation type="submission" date="2023-01" db="EMBL/GenBank/DDBJ databases">
        <title>Analysis of 21 Apiospora genomes using comparative genomics revels a genus with tremendous synthesis potential of carbohydrate active enzymes and secondary metabolites.</title>
        <authorList>
            <person name="Sorensen T."/>
        </authorList>
    </citation>
    <scope>NUCLEOTIDE SEQUENCE [LARGE SCALE GENOMIC DNA]</scope>
    <source>
        <strain evidence="2 3">CBS 117206</strain>
    </source>
</reference>
<evidence type="ECO:0000313" key="3">
    <source>
        <dbReference type="Proteomes" id="UP001392437"/>
    </source>
</evidence>
<dbReference type="AlphaFoldDB" id="A0AAW0R9X9"/>
<organism evidence="2 3">
    <name type="scientific">Apiospora kogelbergensis</name>
    <dbReference type="NCBI Taxonomy" id="1337665"/>
    <lineage>
        <taxon>Eukaryota</taxon>
        <taxon>Fungi</taxon>
        <taxon>Dikarya</taxon>
        <taxon>Ascomycota</taxon>
        <taxon>Pezizomycotina</taxon>
        <taxon>Sordariomycetes</taxon>
        <taxon>Xylariomycetidae</taxon>
        <taxon>Amphisphaeriales</taxon>
        <taxon>Apiosporaceae</taxon>
        <taxon>Apiospora</taxon>
    </lineage>
</organism>
<keyword evidence="3" id="KW-1185">Reference proteome</keyword>
<comment type="caution">
    <text evidence="2">The sequence shown here is derived from an EMBL/GenBank/DDBJ whole genome shotgun (WGS) entry which is preliminary data.</text>
</comment>
<gene>
    <name evidence="2" type="ORF">PG999_003082</name>
</gene>
<dbReference type="Proteomes" id="UP001392437">
    <property type="component" value="Unassembled WGS sequence"/>
</dbReference>
<dbReference type="GO" id="GO:0005576">
    <property type="term" value="C:extracellular region"/>
    <property type="evidence" value="ECO:0007669"/>
    <property type="project" value="InterPro"/>
</dbReference>
<accession>A0AAW0R9X9</accession>
<evidence type="ECO:0000313" key="2">
    <source>
        <dbReference type="EMBL" id="KAK8130702.1"/>
    </source>
</evidence>
<dbReference type="Gene3D" id="3.40.198.10">
    <property type="entry name" value="Delta-endotoxin CytB-like"/>
    <property type="match status" value="1"/>
</dbReference>
<protein>
    <submittedName>
        <fullName evidence="2">Delta-endotoxin CytB</fullName>
    </submittedName>
</protein>
<name>A0AAW0R9X9_9PEZI</name>
<dbReference type="Pfam" id="PF01338">
    <property type="entry name" value="Bac_thur_toxin"/>
    <property type="match status" value="1"/>
</dbReference>
<sequence length="210" mass="23827">MSDEKKPTEFDSFSKLPPSLTTTSLQVMKFAGTYLKFETDPDTKQDTRWFDWSSFTASINNYTGDDLTFDKYKNTVIASKESTVSTMVEKIVKFLLDALSLVLDETYIKALTSTIEATFTNLKEKSSNGFLDFKKSKNGQNSSWEYRVQFAFPNPDLSDFFYSLVTTIKLEANVSDESEWWGLVGSSSKNFSATIDAMQLVVRKGFKKPN</sequence>
<dbReference type="InterPro" id="IPR035918">
    <property type="entry name" value="CytB_endotoxin-like_sf"/>
</dbReference>
<dbReference type="InterPro" id="IPR001615">
    <property type="entry name" value="Endotoxin_CytB"/>
</dbReference>
<evidence type="ECO:0000256" key="1">
    <source>
        <dbReference type="ARBA" id="ARBA00022969"/>
    </source>
</evidence>
<dbReference type="EMBL" id="JAQQWP010000002">
    <property type="protein sequence ID" value="KAK8130702.1"/>
    <property type="molecule type" value="Genomic_DNA"/>
</dbReference>
<dbReference type="SUPFAM" id="SSF55676">
    <property type="entry name" value="CytB endotoxin-like"/>
    <property type="match status" value="1"/>
</dbReference>
<dbReference type="GO" id="GO:0030435">
    <property type="term" value="P:sporulation resulting in formation of a cellular spore"/>
    <property type="evidence" value="ECO:0007669"/>
    <property type="project" value="UniProtKB-KW"/>
</dbReference>